<dbReference type="EMBL" id="CM029042">
    <property type="protein sequence ID" value="KAG2615490.1"/>
    <property type="molecule type" value="Genomic_DNA"/>
</dbReference>
<dbReference type="Proteomes" id="UP000823388">
    <property type="component" value="Chromosome 3N"/>
</dbReference>
<gene>
    <name evidence="1" type="ORF">PVAP13_3NG055980</name>
</gene>
<keyword evidence="2" id="KW-1185">Reference proteome</keyword>
<name>A0A8T0TXG2_PANVG</name>
<sequence>MLRRRVSYHMLISRAIDVSERDIRGRLRDMGMQTWLLDDRGSLIKANPCIAKDYLPWCLICFISPSVLVVHEVGNLVERRAQVDNVVHPLEVADPERAVARRVALADELLRGADDAVVRRHDERRDGQPRRRRVGGGAVLHALEHPVGDDLELQAEVDDEGVGHGLHPDPVAPVGDLEAGDRAGEEDGDEVPVAVRRQAQRPARVRARRIAVDVEGHAAAADVPLEVVRPEPHALAEQAQYLHGQASCQRGVIPDNLPAPLRLVWPVLGVAGGQGVDEAEAVAPVPLAEGLVVGAGEEPVGLALVLRVELRLVRRGQLEELVAHRLHVPQHLLGDAMVHHLEEAVLLAGVEDGAADLVAAAGHVDDGKRVSGGGGRRPEVVGR</sequence>
<proteinExistence type="predicted"/>
<evidence type="ECO:0000313" key="1">
    <source>
        <dbReference type="EMBL" id="KAG2615490.1"/>
    </source>
</evidence>
<protein>
    <submittedName>
        <fullName evidence="1">Uncharacterized protein</fullName>
    </submittedName>
</protein>
<evidence type="ECO:0000313" key="2">
    <source>
        <dbReference type="Proteomes" id="UP000823388"/>
    </source>
</evidence>
<comment type="caution">
    <text evidence="1">The sequence shown here is derived from an EMBL/GenBank/DDBJ whole genome shotgun (WGS) entry which is preliminary data.</text>
</comment>
<accession>A0A8T0TXG2</accession>
<organism evidence="1 2">
    <name type="scientific">Panicum virgatum</name>
    <name type="common">Blackwell switchgrass</name>
    <dbReference type="NCBI Taxonomy" id="38727"/>
    <lineage>
        <taxon>Eukaryota</taxon>
        <taxon>Viridiplantae</taxon>
        <taxon>Streptophyta</taxon>
        <taxon>Embryophyta</taxon>
        <taxon>Tracheophyta</taxon>
        <taxon>Spermatophyta</taxon>
        <taxon>Magnoliopsida</taxon>
        <taxon>Liliopsida</taxon>
        <taxon>Poales</taxon>
        <taxon>Poaceae</taxon>
        <taxon>PACMAD clade</taxon>
        <taxon>Panicoideae</taxon>
        <taxon>Panicodae</taxon>
        <taxon>Paniceae</taxon>
        <taxon>Panicinae</taxon>
        <taxon>Panicum</taxon>
        <taxon>Panicum sect. Hiantes</taxon>
    </lineage>
</organism>
<dbReference type="AlphaFoldDB" id="A0A8T0TXG2"/>
<reference evidence="1" key="1">
    <citation type="submission" date="2020-05" db="EMBL/GenBank/DDBJ databases">
        <title>WGS assembly of Panicum virgatum.</title>
        <authorList>
            <person name="Lovell J.T."/>
            <person name="Jenkins J."/>
            <person name="Shu S."/>
            <person name="Juenger T.E."/>
            <person name="Schmutz J."/>
        </authorList>
    </citation>
    <scope>NUCLEOTIDE SEQUENCE</scope>
    <source>
        <strain evidence="1">AP13</strain>
    </source>
</reference>